<dbReference type="RefSeq" id="WP_087443831.1">
    <property type="nucleotide sequence ID" value="NZ_CABMNB010000036.1"/>
</dbReference>
<dbReference type="Gene3D" id="1.25.10.10">
    <property type="entry name" value="Leucine-rich Repeat Variant"/>
    <property type="match status" value="1"/>
</dbReference>
<dbReference type="EMBL" id="JAMDMM010000025">
    <property type="protein sequence ID" value="MCY9608414.1"/>
    <property type="molecule type" value="Genomic_DNA"/>
</dbReference>
<evidence type="ECO:0000313" key="4">
    <source>
        <dbReference type="Proteomes" id="UP000315377"/>
    </source>
</evidence>
<organism evidence="3 4">
    <name type="scientific">Paenibacillus thiaminolyticus</name>
    <name type="common">Bacillus thiaminolyticus</name>
    <dbReference type="NCBI Taxonomy" id="49283"/>
    <lineage>
        <taxon>Bacteria</taxon>
        <taxon>Bacillati</taxon>
        <taxon>Bacillota</taxon>
        <taxon>Bacilli</taxon>
        <taxon>Bacillales</taxon>
        <taxon>Paenibacillaceae</taxon>
        <taxon>Paenibacillus</taxon>
    </lineage>
</organism>
<evidence type="ECO:0000313" key="3">
    <source>
        <dbReference type="EMBL" id="QDM42163.1"/>
    </source>
</evidence>
<dbReference type="SUPFAM" id="SSF48371">
    <property type="entry name" value="ARM repeat"/>
    <property type="match status" value="1"/>
</dbReference>
<evidence type="ECO:0000256" key="1">
    <source>
        <dbReference type="SAM" id="MobiDB-lite"/>
    </source>
</evidence>
<keyword evidence="5" id="KW-1185">Reference proteome</keyword>
<dbReference type="InterPro" id="IPR016024">
    <property type="entry name" value="ARM-type_fold"/>
</dbReference>
<feature type="region of interest" description="Disordered" evidence="1">
    <location>
        <begin position="216"/>
        <end position="239"/>
    </location>
</feature>
<dbReference type="AlphaFoldDB" id="A0AAP9DQE1"/>
<accession>A0AAP9DQE1</accession>
<reference evidence="2 5" key="2">
    <citation type="submission" date="2022-05" db="EMBL/GenBank/DDBJ databases">
        <title>Genome Sequencing of Bee-Associated Microbes.</title>
        <authorList>
            <person name="Dunlap C."/>
        </authorList>
    </citation>
    <scope>NUCLEOTIDE SEQUENCE [LARGE SCALE GENOMIC DNA]</scope>
    <source>
        <strain evidence="2 5">NRRL B-14613</strain>
    </source>
</reference>
<dbReference type="InterPro" id="IPR011989">
    <property type="entry name" value="ARM-like"/>
</dbReference>
<dbReference type="EMBL" id="CP041405">
    <property type="protein sequence ID" value="QDM42163.1"/>
    <property type="molecule type" value="Genomic_DNA"/>
</dbReference>
<evidence type="ECO:0000313" key="5">
    <source>
        <dbReference type="Proteomes" id="UP001209276"/>
    </source>
</evidence>
<evidence type="ECO:0000313" key="2">
    <source>
        <dbReference type="EMBL" id="MCY9608414.1"/>
    </source>
</evidence>
<gene>
    <name evidence="3" type="ORF">FLT43_00540</name>
    <name evidence="2" type="ORF">M5W83_14795</name>
</gene>
<reference evidence="3 4" key="1">
    <citation type="submission" date="2019-07" db="EMBL/GenBank/DDBJ databases">
        <title>Paenibacillus thiaminolyticus NRRL B-4156.</title>
        <authorList>
            <person name="Hehnly C."/>
            <person name="Zhang L."/>
        </authorList>
    </citation>
    <scope>NUCLEOTIDE SEQUENCE [LARGE SCALE GENOMIC DNA]</scope>
    <source>
        <strain evidence="3 4">NRRL B-4156</strain>
    </source>
</reference>
<sequence length="239" mass="27390">MNVAELYDELPIELPGDVMDALASHHAKQVAGEFFLRLMNRDEIIELHECLADLKEFQDILPLWSDDNSNYVGLYCRGPLKNKVCYISHEETDLSPGFRSVSSFLASLEQSSDLDWDDLKKDYPTEADIDTQHLEDDRKCIDELNALLHSHQLDDDYRVQLIYSVMAITPKTDLDSIVKYLDDEDMYVQERACEILGYHRHVPAKEKLREIAQSGMPNGRQAAKGALARIRETRETSKS</sequence>
<dbReference type="Proteomes" id="UP000315377">
    <property type="component" value="Chromosome"/>
</dbReference>
<dbReference type="GeneID" id="76994486"/>
<name>A0AAP9DQE1_PANTH</name>
<dbReference type="Proteomes" id="UP001209276">
    <property type="component" value="Unassembled WGS sequence"/>
</dbReference>
<protein>
    <submittedName>
        <fullName evidence="3">HEAT repeat domain-containing protein</fullName>
    </submittedName>
</protein>
<proteinExistence type="predicted"/>
<feature type="compositionally biased region" description="Basic and acidic residues" evidence="1">
    <location>
        <begin position="229"/>
        <end position="239"/>
    </location>
</feature>